<accession>A0A8E0NCC2</accession>
<evidence type="ECO:0000313" key="4">
    <source>
        <dbReference type="Proteomes" id="UP000016569"/>
    </source>
</evidence>
<sequence length="185" mass="18223">MRHLITKVAVAALLAGGVAAPAFAFDHHGGGHAQMHSSQTIVDVAVGSPDHTTLVAAVQAAGLGETLSGEGPFTVFAPTNDAFAKLPAGTVEALVQPANRATLTAVLTYHVVAGELKAADVLAAIEAGGGSVTLTTVQGAELTASLQGGSVILTDAAGGTATVTATDLDASNGVIHVIDTVVMPQ</sequence>
<feature type="chain" id="PRO_5034814425" evidence="1">
    <location>
        <begin position="25"/>
        <end position="185"/>
    </location>
</feature>
<dbReference type="PANTHER" id="PTHR10900:SF77">
    <property type="entry name" value="FI19380P1"/>
    <property type="match status" value="1"/>
</dbReference>
<feature type="signal peptide" evidence="1">
    <location>
        <begin position="1"/>
        <end position="24"/>
    </location>
</feature>
<dbReference type="InterPro" id="IPR000782">
    <property type="entry name" value="FAS1_domain"/>
</dbReference>
<keyword evidence="1" id="KW-0732">Signal</keyword>
<dbReference type="InterPro" id="IPR036378">
    <property type="entry name" value="FAS1_dom_sf"/>
</dbReference>
<dbReference type="EMBL" id="BATC01000036">
    <property type="protein sequence ID" value="GAD59728.1"/>
    <property type="molecule type" value="Genomic_DNA"/>
</dbReference>
<dbReference type="Gene3D" id="2.30.180.10">
    <property type="entry name" value="FAS1 domain"/>
    <property type="match status" value="1"/>
</dbReference>
<evidence type="ECO:0000259" key="2">
    <source>
        <dbReference type="PROSITE" id="PS50213"/>
    </source>
</evidence>
<dbReference type="AlphaFoldDB" id="A0A8E0NCC2"/>
<reference evidence="4" key="1">
    <citation type="journal article" date="2013" name="Genome Announc.">
        <title>Draft Genome Sequence of the Dimorphic Prosthecate Bacterium Brevundimonas abyssalis TAR-001T.</title>
        <authorList>
            <person name="Tsubouchi T."/>
            <person name="Nishi S."/>
            <person name="Usui K."/>
            <person name="Shimane Y."/>
            <person name="Takaki Y."/>
            <person name="Maruyama T."/>
            <person name="Hatada Y."/>
        </authorList>
    </citation>
    <scope>NUCLEOTIDE SEQUENCE [LARGE SCALE GENOMIC DNA]</scope>
    <source>
        <strain evidence="4">TAR-001</strain>
    </source>
</reference>
<feature type="domain" description="FAS1" evidence="2">
    <location>
        <begin position="38"/>
        <end position="182"/>
    </location>
</feature>
<dbReference type="Proteomes" id="UP000016569">
    <property type="component" value="Unassembled WGS sequence"/>
</dbReference>
<name>A0A8E0NCC2_9CAUL</name>
<organism evidence="3 4">
    <name type="scientific">Brevundimonas abyssalis TAR-001</name>
    <dbReference type="NCBI Taxonomy" id="1391729"/>
    <lineage>
        <taxon>Bacteria</taxon>
        <taxon>Pseudomonadati</taxon>
        <taxon>Pseudomonadota</taxon>
        <taxon>Alphaproteobacteria</taxon>
        <taxon>Caulobacterales</taxon>
        <taxon>Caulobacteraceae</taxon>
        <taxon>Brevundimonas</taxon>
    </lineage>
</organism>
<keyword evidence="4" id="KW-1185">Reference proteome</keyword>
<comment type="caution">
    <text evidence="3">The sequence shown here is derived from an EMBL/GenBank/DDBJ whole genome shotgun (WGS) entry which is preliminary data.</text>
</comment>
<dbReference type="Pfam" id="PF02469">
    <property type="entry name" value="Fasciclin"/>
    <property type="match status" value="1"/>
</dbReference>
<dbReference type="SUPFAM" id="SSF82153">
    <property type="entry name" value="FAS1 domain"/>
    <property type="match status" value="1"/>
</dbReference>
<dbReference type="SMART" id="SM00554">
    <property type="entry name" value="FAS1"/>
    <property type="match status" value="1"/>
</dbReference>
<proteinExistence type="predicted"/>
<dbReference type="GO" id="GO:0005615">
    <property type="term" value="C:extracellular space"/>
    <property type="evidence" value="ECO:0007669"/>
    <property type="project" value="TreeGrafter"/>
</dbReference>
<protein>
    <submittedName>
        <fullName evidence="3">Secreted and surface protein containing fasciclin-like repeats</fullName>
    </submittedName>
</protein>
<dbReference type="InterPro" id="IPR050904">
    <property type="entry name" value="Adhesion/Biosynth-related"/>
</dbReference>
<dbReference type="FunFam" id="2.30.180.10:FF:000019">
    <property type="entry name" value="Cell surface lipoprotein"/>
    <property type="match status" value="1"/>
</dbReference>
<gene>
    <name evidence="3" type="ORF">MBEBAB_1978</name>
</gene>
<dbReference type="PANTHER" id="PTHR10900">
    <property type="entry name" value="PERIOSTIN-RELATED"/>
    <property type="match status" value="1"/>
</dbReference>
<evidence type="ECO:0000313" key="3">
    <source>
        <dbReference type="EMBL" id="GAD59728.1"/>
    </source>
</evidence>
<dbReference type="PROSITE" id="PS50213">
    <property type="entry name" value="FAS1"/>
    <property type="match status" value="1"/>
</dbReference>
<dbReference type="OrthoDB" id="9800666at2"/>
<dbReference type="RefSeq" id="WP_021697822.1">
    <property type="nucleotide sequence ID" value="NZ_BATC01000036.1"/>
</dbReference>
<evidence type="ECO:0000256" key="1">
    <source>
        <dbReference type="SAM" id="SignalP"/>
    </source>
</evidence>